<name>A0ABW3ZEF9_9RHOB</name>
<dbReference type="InterPro" id="IPR036249">
    <property type="entry name" value="Thioredoxin-like_sf"/>
</dbReference>
<dbReference type="EMBL" id="JBHTMU010000004">
    <property type="protein sequence ID" value="MFD1341519.1"/>
    <property type="molecule type" value="Genomic_DNA"/>
</dbReference>
<accession>A0ABW3ZEF9</accession>
<dbReference type="SUPFAM" id="SSF52833">
    <property type="entry name" value="Thioredoxin-like"/>
    <property type="match status" value="1"/>
</dbReference>
<dbReference type="Gene3D" id="3.40.30.20">
    <property type="match status" value="1"/>
</dbReference>
<dbReference type="NCBIfam" id="NF006144">
    <property type="entry name" value="PRK08294.1"/>
    <property type="match status" value="1"/>
</dbReference>
<comment type="similarity">
    <text evidence="2">Belongs to the PheA/TfdB FAD monooxygenase family.</text>
</comment>
<dbReference type="InterPro" id="IPR038220">
    <property type="entry name" value="PHOX_C_sf"/>
</dbReference>
<dbReference type="InterPro" id="IPR050641">
    <property type="entry name" value="RIFMO-like"/>
</dbReference>
<organism evidence="8 9">
    <name type="scientific">Litorisediminicola beolgyonensis</name>
    <dbReference type="NCBI Taxonomy" id="1173614"/>
    <lineage>
        <taxon>Bacteria</taxon>
        <taxon>Pseudomonadati</taxon>
        <taxon>Pseudomonadota</taxon>
        <taxon>Alphaproteobacteria</taxon>
        <taxon>Rhodobacterales</taxon>
        <taxon>Paracoccaceae</taxon>
        <taxon>Litorisediminicola</taxon>
    </lineage>
</organism>
<evidence type="ECO:0000256" key="1">
    <source>
        <dbReference type="ARBA" id="ARBA00001974"/>
    </source>
</evidence>
<evidence type="ECO:0000256" key="3">
    <source>
        <dbReference type="ARBA" id="ARBA00022630"/>
    </source>
</evidence>
<dbReference type="Pfam" id="PF01494">
    <property type="entry name" value="FAD_binding_3"/>
    <property type="match status" value="1"/>
</dbReference>
<dbReference type="PRINTS" id="PR00420">
    <property type="entry name" value="RNGMNOXGNASE"/>
</dbReference>
<dbReference type="Gene3D" id="3.30.9.10">
    <property type="entry name" value="D-Amino Acid Oxidase, subunit A, domain 2"/>
    <property type="match status" value="1"/>
</dbReference>
<dbReference type="SUPFAM" id="SSF54373">
    <property type="entry name" value="FAD-linked reductases, C-terminal domain"/>
    <property type="match status" value="1"/>
</dbReference>
<dbReference type="Pfam" id="PF07976">
    <property type="entry name" value="Phe_hydrox_dim"/>
    <property type="match status" value="1"/>
</dbReference>
<dbReference type="PANTHER" id="PTHR43004">
    <property type="entry name" value="TRK SYSTEM POTASSIUM UPTAKE PROTEIN"/>
    <property type="match status" value="1"/>
</dbReference>
<protein>
    <submittedName>
        <fullName evidence="8">FAD-binding monooxygenase</fullName>
    </submittedName>
</protein>
<dbReference type="InterPro" id="IPR036188">
    <property type="entry name" value="FAD/NAD-bd_sf"/>
</dbReference>
<keyword evidence="4" id="KW-0274">FAD</keyword>
<dbReference type="CDD" id="cd02979">
    <property type="entry name" value="PHOX_C"/>
    <property type="match status" value="1"/>
</dbReference>
<proteinExistence type="inferred from homology"/>
<dbReference type="Proteomes" id="UP001597135">
    <property type="component" value="Unassembled WGS sequence"/>
</dbReference>
<evidence type="ECO:0000259" key="7">
    <source>
        <dbReference type="Pfam" id="PF07976"/>
    </source>
</evidence>
<dbReference type="Gene3D" id="3.50.50.60">
    <property type="entry name" value="FAD/NAD(P)-binding domain"/>
    <property type="match status" value="1"/>
</dbReference>
<reference evidence="9" key="1">
    <citation type="journal article" date="2019" name="Int. J. Syst. Evol. Microbiol.">
        <title>The Global Catalogue of Microorganisms (GCM) 10K type strain sequencing project: providing services to taxonomists for standard genome sequencing and annotation.</title>
        <authorList>
            <consortium name="The Broad Institute Genomics Platform"/>
            <consortium name="The Broad Institute Genome Sequencing Center for Infectious Disease"/>
            <person name="Wu L."/>
            <person name="Ma J."/>
        </authorList>
    </citation>
    <scope>NUCLEOTIDE SEQUENCE [LARGE SCALE GENOMIC DNA]</scope>
    <source>
        <strain evidence="9">CCUG 62953</strain>
    </source>
</reference>
<dbReference type="InterPro" id="IPR002938">
    <property type="entry name" value="FAD-bd"/>
</dbReference>
<keyword evidence="8" id="KW-0503">Monooxygenase</keyword>
<gene>
    <name evidence="8" type="ORF">ACFQ4E_03725</name>
</gene>
<keyword evidence="9" id="KW-1185">Reference proteome</keyword>
<comment type="caution">
    <text evidence="8">The sequence shown here is derived from an EMBL/GenBank/DDBJ whole genome shotgun (WGS) entry which is preliminary data.</text>
</comment>
<dbReference type="GO" id="GO:0004497">
    <property type="term" value="F:monooxygenase activity"/>
    <property type="evidence" value="ECO:0007669"/>
    <property type="project" value="UniProtKB-KW"/>
</dbReference>
<dbReference type="SUPFAM" id="SSF51905">
    <property type="entry name" value="FAD/NAD(P)-binding domain"/>
    <property type="match status" value="1"/>
</dbReference>
<evidence type="ECO:0000256" key="4">
    <source>
        <dbReference type="ARBA" id="ARBA00022827"/>
    </source>
</evidence>
<evidence type="ECO:0000256" key="5">
    <source>
        <dbReference type="ARBA" id="ARBA00023002"/>
    </source>
</evidence>
<dbReference type="InterPro" id="IPR012941">
    <property type="entry name" value="Phe_hydrox_C_dim_dom"/>
</dbReference>
<evidence type="ECO:0000313" key="8">
    <source>
        <dbReference type="EMBL" id="MFD1341519.1"/>
    </source>
</evidence>
<dbReference type="RefSeq" id="WP_386801574.1">
    <property type="nucleotide sequence ID" value="NZ_JBHTMU010000004.1"/>
</dbReference>
<sequence>MQFYLEGFRGGDPDIKPAAPCRRNRGQHAPLPDRVDVLIAGCGPAGLCLAAQLSQFPEIDTMIVEPKPGPIEKGQADGINTRTMEMFQAFGFAETVKRESYWVNQTAFWSPDPDAPDRIRRIGRVQDVPDDSSEMPHTLINQARVHELFLNVMNNSPSRLEPDYSWAVRDLVIDPEAVDHPITVTLENTGINAGETRTVRANYVVGCDGARSTVRKAIGGTLQGDAAHQAWGVMDILANTDFPDVRQKCLITSSTEGNILILPREGGYLFRMYVELDKLNPEERVSSRNLTADHIIAAANRIMRPYSIDVKEVVWWSVYEIGHRLSDRFDDVPEGVDRNPRVFTAGDACHTHSPKAGQGMNVSMQDAFNLGWKLAHVLTGRAAPGLLRSYAAERWVEAKRLIDTDHAWSRIMSAPPGQSELDGGDMPRFQAQFIENLEFTGGLAVQYDRSDLTAAPTHQALATGLPIGRRFHSAPVVRVADAMQMQLGHVAEADARWRLYAFVGRDDSTAPGSQIHVLAEWLAQDPASPILRHTGPDEDIDAVIDLRVIFQQSFEDLAIEDLPPLLLPEKGPLGLRDHEKVFCVDHKGRGDIFEMRGIDRAQGCLVVVRPDQYVAHVLPLDGTEELSAFFSKVLLPKARQA</sequence>
<evidence type="ECO:0000313" key="9">
    <source>
        <dbReference type="Proteomes" id="UP001597135"/>
    </source>
</evidence>
<evidence type="ECO:0000259" key="6">
    <source>
        <dbReference type="Pfam" id="PF01494"/>
    </source>
</evidence>
<dbReference type="PANTHER" id="PTHR43004:SF19">
    <property type="entry name" value="BINDING MONOOXYGENASE, PUTATIVE (JCVI)-RELATED"/>
    <property type="match status" value="1"/>
</dbReference>
<comment type="cofactor">
    <cofactor evidence="1">
        <name>FAD</name>
        <dbReference type="ChEBI" id="CHEBI:57692"/>
    </cofactor>
</comment>
<feature type="domain" description="FAD-binding" evidence="6">
    <location>
        <begin position="34"/>
        <end position="403"/>
    </location>
</feature>
<keyword evidence="5" id="KW-0560">Oxidoreductase</keyword>
<keyword evidence="3" id="KW-0285">Flavoprotein</keyword>
<feature type="domain" description="Phenol hydroxylase-like C-terminal dimerisation" evidence="7">
    <location>
        <begin position="445"/>
        <end position="637"/>
    </location>
</feature>
<evidence type="ECO:0000256" key="2">
    <source>
        <dbReference type="ARBA" id="ARBA00007801"/>
    </source>
</evidence>